<evidence type="ECO:0008006" key="9">
    <source>
        <dbReference type="Google" id="ProtNLM"/>
    </source>
</evidence>
<evidence type="ECO:0000259" key="5">
    <source>
        <dbReference type="Pfam" id="PF02826"/>
    </source>
</evidence>
<organism evidence="7 8">
    <name type="scientific">Datura stramonium</name>
    <name type="common">Jimsonweed</name>
    <name type="synonym">Common thornapple</name>
    <dbReference type="NCBI Taxonomy" id="4076"/>
    <lineage>
        <taxon>Eukaryota</taxon>
        <taxon>Viridiplantae</taxon>
        <taxon>Streptophyta</taxon>
        <taxon>Embryophyta</taxon>
        <taxon>Tracheophyta</taxon>
        <taxon>Spermatophyta</taxon>
        <taxon>Magnoliopsida</taxon>
        <taxon>eudicotyledons</taxon>
        <taxon>Gunneridae</taxon>
        <taxon>Pentapetalae</taxon>
        <taxon>asterids</taxon>
        <taxon>lamiids</taxon>
        <taxon>Solanales</taxon>
        <taxon>Solanaceae</taxon>
        <taxon>Solanoideae</taxon>
        <taxon>Datureae</taxon>
        <taxon>Datura</taxon>
    </lineage>
</organism>
<keyword evidence="4" id="KW-0560">Oxidoreductase</keyword>
<protein>
    <recommendedName>
        <fullName evidence="9">Glucose-methanol-choline oxidoreductase C-terminal domain-containing protein</fullName>
    </recommendedName>
</protein>
<evidence type="ECO:0000256" key="3">
    <source>
        <dbReference type="ARBA" id="ARBA00022827"/>
    </source>
</evidence>
<dbReference type="InterPro" id="IPR007867">
    <property type="entry name" value="GMC_OxRtase_C"/>
</dbReference>
<feature type="domain" description="D-isomer specific 2-hydroxyacid dehydrogenase NAD-binding" evidence="5">
    <location>
        <begin position="534"/>
        <end position="575"/>
    </location>
</feature>
<keyword evidence="3" id="KW-0274">FAD</keyword>
<dbReference type="Gene3D" id="3.30.410.40">
    <property type="match status" value="1"/>
</dbReference>
<gene>
    <name evidence="7" type="ORF">HAX54_025578</name>
</gene>
<evidence type="ECO:0000256" key="2">
    <source>
        <dbReference type="ARBA" id="ARBA00022630"/>
    </source>
</evidence>
<dbReference type="EMBL" id="JACEIK010000310">
    <property type="protein sequence ID" value="MCD7454684.1"/>
    <property type="molecule type" value="Genomic_DNA"/>
</dbReference>
<dbReference type="Pfam" id="PF02826">
    <property type="entry name" value="2-Hacid_dh_C"/>
    <property type="match status" value="1"/>
</dbReference>
<dbReference type="Gene3D" id="3.40.50.720">
    <property type="entry name" value="NAD(P)-binding Rossmann-like Domain"/>
    <property type="match status" value="1"/>
</dbReference>
<dbReference type="InterPro" id="IPR036291">
    <property type="entry name" value="NAD(P)-bd_dom_sf"/>
</dbReference>
<dbReference type="PANTHER" id="PTHR45968">
    <property type="entry name" value="OSJNBA0019K04.7 PROTEIN"/>
    <property type="match status" value="1"/>
</dbReference>
<keyword evidence="2" id="KW-0285">Flavoprotein</keyword>
<keyword evidence="8" id="KW-1185">Reference proteome</keyword>
<dbReference type="Pfam" id="PF05199">
    <property type="entry name" value="GMC_oxred_C"/>
    <property type="match status" value="1"/>
</dbReference>
<proteinExistence type="predicted"/>
<dbReference type="InterPro" id="IPR051871">
    <property type="entry name" value="GMC_Oxidoreductase-Related"/>
</dbReference>
<dbReference type="SUPFAM" id="SSF51735">
    <property type="entry name" value="NAD(P)-binding Rossmann-fold domains"/>
    <property type="match status" value="1"/>
</dbReference>
<evidence type="ECO:0000256" key="1">
    <source>
        <dbReference type="ARBA" id="ARBA00001974"/>
    </source>
</evidence>
<evidence type="ECO:0000313" key="7">
    <source>
        <dbReference type="EMBL" id="MCD7454684.1"/>
    </source>
</evidence>
<comment type="caution">
    <text evidence="7">The sequence shown here is derived from an EMBL/GenBank/DDBJ whole genome shotgun (WGS) entry which is preliminary data.</text>
</comment>
<comment type="cofactor">
    <cofactor evidence="1">
        <name>FAD</name>
        <dbReference type="ChEBI" id="CHEBI:57692"/>
    </cofactor>
</comment>
<dbReference type="Proteomes" id="UP000823775">
    <property type="component" value="Unassembled WGS sequence"/>
</dbReference>
<evidence type="ECO:0000256" key="4">
    <source>
        <dbReference type="ARBA" id="ARBA00023002"/>
    </source>
</evidence>
<dbReference type="PROSITE" id="PS00671">
    <property type="entry name" value="D_2_HYDROXYACID_DH_3"/>
    <property type="match status" value="1"/>
</dbReference>
<sequence>MADGSSLGRIIRGTLQDCSSFDLCIFSQEQPIDTCALVVETYSERRTKSRHDPISNLYEVCIQCDGVPIGRLLRLHRGGRWHRRLSTGGDVSKYRVLLLERGGVPYGRHNLMKGFSPSAINAGFLQWADQDFYSKIRKLLGLPNCKSILNGLEGYCVWRNSELAVSCGDGLLEAGGRACECGENSAQAPSAAYSPSKQATIGVVFVTNGRYHHMPWCVEKIASTDVRLNPIVRFNYFSAARDVEKCVNGTGENSKDVLRTRTMDIFKFDQWFGGRDFRYVGPALPVDESNDALMKEFCYQTVNTVGTTMVAVVRKVVDQNLSAGIDGLRVVDSSIFRSVTQEPILTLFSCVDGGFVGRLITCLIYSLVESSTIWFVVAASANISTSQNEGNGQQGGWISALRSHSATRSLSVVAPGDQECLRLLRADSRSSGELVLASIMWICKLQLNLVASSLTHPQLTQLLPLGMASLCSSMARNVAQADAVKAGKWLRSKYVGVSLVGKTLAVMGFLVKLVRKLLDVQKALVALLTSSHSTCLLTPATNKVFNDDTFAKMKKGVRLINVARGGVIDEDALVRV</sequence>
<evidence type="ECO:0000313" key="8">
    <source>
        <dbReference type="Proteomes" id="UP000823775"/>
    </source>
</evidence>
<dbReference type="InterPro" id="IPR029753">
    <property type="entry name" value="D-isomer_DH_CS"/>
</dbReference>
<feature type="domain" description="Glucose-methanol-choline oxidoreductase C-terminal" evidence="6">
    <location>
        <begin position="221"/>
        <end position="342"/>
    </location>
</feature>
<evidence type="ECO:0000259" key="6">
    <source>
        <dbReference type="Pfam" id="PF05199"/>
    </source>
</evidence>
<dbReference type="SUPFAM" id="SSF54373">
    <property type="entry name" value="FAD-linked reductases, C-terminal domain"/>
    <property type="match status" value="1"/>
</dbReference>
<dbReference type="PANTHER" id="PTHR45968:SF2">
    <property type="entry name" value="(R)-MANDELONITRILE LYASE-LIKE"/>
    <property type="match status" value="1"/>
</dbReference>
<dbReference type="InterPro" id="IPR006140">
    <property type="entry name" value="D-isomer_DH_NAD-bd"/>
</dbReference>
<reference evidence="7 8" key="1">
    <citation type="journal article" date="2021" name="BMC Genomics">
        <title>Datura genome reveals duplications of psychoactive alkaloid biosynthetic genes and high mutation rate following tissue culture.</title>
        <authorList>
            <person name="Rajewski A."/>
            <person name="Carter-House D."/>
            <person name="Stajich J."/>
            <person name="Litt A."/>
        </authorList>
    </citation>
    <scope>NUCLEOTIDE SEQUENCE [LARGE SCALE GENOMIC DNA]</scope>
    <source>
        <strain evidence="7">AR-01</strain>
    </source>
</reference>
<accession>A0ABS8S6Q2</accession>
<name>A0ABS8S6Q2_DATST</name>